<dbReference type="GeneID" id="37203238"/>
<dbReference type="VEuPathDB" id="FungiDB:BO97DRAFT_450808"/>
<dbReference type="RefSeq" id="XP_025551983.1">
    <property type="nucleotide sequence ID" value="XM_025698949.1"/>
</dbReference>
<accession>A0A395HZ83</accession>
<evidence type="ECO:0000256" key="1">
    <source>
        <dbReference type="ARBA" id="ARBA00022737"/>
    </source>
</evidence>
<dbReference type="InterPro" id="IPR054471">
    <property type="entry name" value="GPIID_WHD"/>
</dbReference>
<evidence type="ECO:0000259" key="3">
    <source>
        <dbReference type="Pfam" id="PF22939"/>
    </source>
</evidence>
<dbReference type="OrthoDB" id="1577640at2759"/>
<gene>
    <name evidence="5" type="ORF">BO97DRAFT_450808</name>
</gene>
<feature type="compositionally biased region" description="Basic and acidic residues" evidence="2">
    <location>
        <begin position="82"/>
        <end position="105"/>
    </location>
</feature>
<dbReference type="STRING" id="1450537.A0A395HZ83"/>
<dbReference type="EMBL" id="KZ824281">
    <property type="protein sequence ID" value="RAL12829.1"/>
    <property type="molecule type" value="Genomic_DNA"/>
</dbReference>
<evidence type="ECO:0000256" key="2">
    <source>
        <dbReference type="SAM" id="MobiDB-lite"/>
    </source>
</evidence>
<protein>
    <recommendedName>
        <fullName evidence="7">NACHT domain-containing protein</fullName>
    </recommendedName>
</protein>
<keyword evidence="1" id="KW-0677">Repeat</keyword>
<evidence type="ECO:0000313" key="5">
    <source>
        <dbReference type="EMBL" id="RAL12829.1"/>
    </source>
</evidence>
<dbReference type="Pfam" id="PF24883">
    <property type="entry name" value="NPHP3_N"/>
    <property type="match status" value="1"/>
</dbReference>
<feature type="region of interest" description="Disordered" evidence="2">
    <location>
        <begin position="373"/>
        <end position="403"/>
    </location>
</feature>
<reference evidence="5 6" key="1">
    <citation type="submission" date="2018-02" db="EMBL/GenBank/DDBJ databases">
        <title>The genomes of Aspergillus section Nigri reveals drivers in fungal speciation.</title>
        <authorList>
            <consortium name="DOE Joint Genome Institute"/>
            <person name="Vesth T.C."/>
            <person name="Nybo J."/>
            <person name="Theobald S."/>
            <person name="Brandl J."/>
            <person name="Frisvad J.C."/>
            <person name="Nielsen K.F."/>
            <person name="Lyhne E.K."/>
            <person name="Kogle M.E."/>
            <person name="Kuo A."/>
            <person name="Riley R."/>
            <person name="Clum A."/>
            <person name="Nolan M."/>
            <person name="Lipzen A."/>
            <person name="Salamov A."/>
            <person name="Henrissat B."/>
            <person name="Wiebenga A."/>
            <person name="De vries R.P."/>
            <person name="Grigoriev I.V."/>
            <person name="Mortensen U.H."/>
            <person name="Andersen M.R."/>
            <person name="Baker S.E."/>
        </authorList>
    </citation>
    <scope>NUCLEOTIDE SEQUENCE [LARGE SCALE GENOMIC DNA]</scope>
    <source>
        <strain evidence="5 6">CBS 101889</strain>
    </source>
</reference>
<keyword evidence="6" id="KW-1185">Reference proteome</keyword>
<feature type="domain" description="Nephrocystin 3-like N-terminal" evidence="4">
    <location>
        <begin position="392"/>
        <end position="465"/>
    </location>
</feature>
<dbReference type="Pfam" id="PF22939">
    <property type="entry name" value="WHD_GPIID"/>
    <property type="match status" value="1"/>
</dbReference>
<evidence type="ECO:0000259" key="4">
    <source>
        <dbReference type="Pfam" id="PF24883"/>
    </source>
</evidence>
<feature type="region of interest" description="Disordered" evidence="2">
    <location>
        <begin position="52"/>
        <end position="107"/>
    </location>
</feature>
<proteinExistence type="predicted"/>
<dbReference type="Proteomes" id="UP000248961">
    <property type="component" value="Unassembled WGS sequence"/>
</dbReference>
<feature type="domain" description="GPI inositol-deacylase winged helix" evidence="3">
    <location>
        <begin position="573"/>
        <end position="640"/>
    </location>
</feature>
<sequence>MLVLRGPSGSTTRLFLLPNNSRETTKRWLFASSDQWFVVKEKVFDRASNFALSKPEGSHKDDDENYNNNENNGTDSPNNENTIHKSDTDDSDHSVLKEPEKHKEPTTVPANLWKVAEEQLDEKSRKWLLLNREEHTTDSVEEALAKVISEVEDKYKDHQKGGLRIRERGDGAGRFDVRGSAKKVLVSVLQVQDLIKTVAGFDPTGHASTAWSVVSFGLTLVRNDIERRDAIMEASEFLAKVLAYHSIIDHNYRQGDIPSPARLGDALVDLYVAVLRYAAEVQRTKEENIVKRAEGILMRIEEMAKQVHSIDVRTNGFLTLAYTTKLSRIAHLTLEYGLWTQATYTKSGSPHLDIFFGCMVLWAAVNRSLEHGKHDSMSHTSNMPQAPSKVDSDSLGRSSKEPRPGWDGLLDILDEVIDSSSADVFFVFDALDECPAEIRERRLLAFLDGLTRRHATKLHLLATSRPEPDIHGILMQHKSFGLEDTLGDDVERFVQEKLKTGKLSRWEDSILEKIRKQLQDVPERRFRWADLQIKRLEKCHIPQDIDEALATIPDTLDATYQSILEKEIRPKYHDAVQLILTWLTFSVKPLTQEDVAHVAGFPSPDSVIEICTTQLVTLNTSDGTITLAHFSVKEFLLSERTSKVAKWYHMSEILGHRAILKQIFSHLLAADDLSTRAAMDNPLLSYSFENWSNHLKRLESISPYPSPELYPMILELFTMRADFLDRMSCVRKVPVLGTSDNVCEVESPIKLAILFDLVHLVDLLLPCRLDTIAERTVVRFSMEEALVLATMLSRSCLILLLQRVIMISDEDARKIINGLYSENVEKRKLELLIGLLWNMGALYGVNEGNCVHPAVRQAMARNKYCGDALLEICLNRMDKEIFPITEKFMKAVVYNKRCGDKVLEILLRLRKNEIHFTEPVMDIVVKRIHRNPRLATLVLENRDKITCLSSHYAEVLQREPVLSTWNWLLRRTAGFAVSEMVLIEAASNNNEDVMQLLMNNGGLQIPMREELMVTAASNRFAGLSVLRYLLLLGPKLRVSPRVLETAAGNPCISSEDFGLVLDNFEEAKVPDSVFVVAYAIADNMKLLLDRSDNNAPMRGIIDKRGSEIELRACDTLRLFLDRQILVVDEWVVGTLAGNRLVFELLTDNVPQFPINERVIEVVKDATKRIQGVLMVLLEQKRDLDYQGVFEELWNEWNSASSSIKRETLCTLLGYCDVEIAEGMVASIMATPDPEKGGRLIELLYFASENDVPFCSEAMELICSIQSAEVDQWPWGSMYTIPEFQRGWEYGEEESQIG</sequence>
<dbReference type="InterPro" id="IPR056884">
    <property type="entry name" value="NPHP3-like_N"/>
</dbReference>
<feature type="compositionally biased region" description="Basic and acidic residues" evidence="2">
    <location>
        <begin position="390"/>
        <end position="403"/>
    </location>
</feature>
<dbReference type="PANTHER" id="PTHR10039:SF16">
    <property type="entry name" value="GPI INOSITOL-DEACYLASE"/>
    <property type="match status" value="1"/>
</dbReference>
<organism evidence="5 6">
    <name type="scientific">Aspergillus homomorphus (strain CBS 101889)</name>
    <dbReference type="NCBI Taxonomy" id="1450537"/>
    <lineage>
        <taxon>Eukaryota</taxon>
        <taxon>Fungi</taxon>
        <taxon>Dikarya</taxon>
        <taxon>Ascomycota</taxon>
        <taxon>Pezizomycotina</taxon>
        <taxon>Eurotiomycetes</taxon>
        <taxon>Eurotiomycetidae</taxon>
        <taxon>Eurotiales</taxon>
        <taxon>Aspergillaceae</taxon>
        <taxon>Aspergillus</taxon>
        <taxon>Aspergillus subgen. Circumdati</taxon>
    </lineage>
</organism>
<dbReference type="PANTHER" id="PTHR10039">
    <property type="entry name" value="AMELOGENIN"/>
    <property type="match status" value="1"/>
</dbReference>
<name>A0A395HZ83_ASPHC</name>
<evidence type="ECO:0008006" key="7">
    <source>
        <dbReference type="Google" id="ProtNLM"/>
    </source>
</evidence>
<evidence type="ECO:0000313" key="6">
    <source>
        <dbReference type="Proteomes" id="UP000248961"/>
    </source>
</evidence>